<feature type="chain" id="PRO_5039459733" evidence="1">
    <location>
        <begin position="24"/>
        <end position="141"/>
    </location>
</feature>
<dbReference type="InterPro" id="IPR031977">
    <property type="entry name" value="DUF4783"/>
</dbReference>
<reference evidence="2" key="2">
    <citation type="journal article" date="2021" name="PeerJ">
        <title>Extensive microbial diversity within the chicken gut microbiome revealed by metagenomics and culture.</title>
        <authorList>
            <person name="Gilroy R."/>
            <person name="Ravi A."/>
            <person name="Getino M."/>
            <person name="Pursley I."/>
            <person name="Horton D.L."/>
            <person name="Alikhan N.F."/>
            <person name="Baker D."/>
            <person name="Gharbi K."/>
            <person name="Hall N."/>
            <person name="Watson M."/>
            <person name="Adriaenssens E.M."/>
            <person name="Foster-Nyarko E."/>
            <person name="Jarju S."/>
            <person name="Secka A."/>
            <person name="Antonio M."/>
            <person name="Oren A."/>
            <person name="Chaudhuri R.R."/>
            <person name="La Ragione R."/>
            <person name="Hildebrand F."/>
            <person name="Pallen M.J."/>
        </authorList>
    </citation>
    <scope>NUCLEOTIDE SEQUENCE</scope>
    <source>
        <strain evidence="2">B3-2255</strain>
    </source>
</reference>
<sequence>MKIANILVAMTALIAGMSFSAKAQSLATTQGNEADVFVPIGKYIQQGNADRLSAWFADNLEVTILGNSNDCCSKNQAKEIMQAFFDANRPYRFNIIHKSGESIMKHAIGRLYCNQSNYSVTISVMIGENGNHIQILRIDNE</sequence>
<gene>
    <name evidence="2" type="ORF">IAC87_02350</name>
</gene>
<name>A0A9D9NPV3_9BACT</name>
<evidence type="ECO:0000313" key="3">
    <source>
        <dbReference type="Proteomes" id="UP000823772"/>
    </source>
</evidence>
<dbReference type="EMBL" id="JADILY010000049">
    <property type="protein sequence ID" value="MBO8481370.1"/>
    <property type="molecule type" value="Genomic_DNA"/>
</dbReference>
<accession>A0A9D9NPV3</accession>
<keyword evidence="1" id="KW-0732">Signal</keyword>
<feature type="signal peptide" evidence="1">
    <location>
        <begin position="1"/>
        <end position="23"/>
    </location>
</feature>
<proteinExistence type="predicted"/>
<dbReference type="AlphaFoldDB" id="A0A9D9NPV3"/>
<reference evidence="2" key="1">
    <citation type="submission" date="2020-10" db="EMBL/GenBank/DDBJ databases">
        <authorList>
            <person name="Gilroy R."/>
        </authorList>
    </citation>
    <scope>NUCLEOTIDE SEQUENCE</scope>
    <source>
        <strain evidence="2">B3-2255</strain>
    </source>
</reference>
<comment type="caution">
    <text evidence="2">The sequence shown here is derived from an EMBL/GenBank/DDBJ whole genome shotgun (WGS) entry which is preliminary data.</text>
</comment>
<dbReference type="Pfam" id="PF16022">
    <property type="entry name" value="DUF4783"/>
    <property type="match status" value="1"/>
</dbReference>
<dbReference type="Proteomes" id="UP000823772">
    <property type="component" value="Unassembled WGS sequence"/>
</dbReference>
<evidence type="ECO:0000313" key="2">
    <source>
        <dbReference type="EMBL" id="MBO8481370.1"/>
    </source>
</evidence>
<organism evidence="2 3">
    <name type="scientific">Candidatus Merdivivens faecigallinarum</name>
    <dbReference type="NCBI Taxonomy" id="2840871"/>
    <lineage>
        <taxon>Bacteria</taxon>
        <taxon>Pseudomonadati</taxon>
        <taxon>Bacteroidota</taxon>
        <taxon>Bacteroidia</taxon>
        <taxon>Bacteroidales</taxon>
        <taxon>Muribaculaceae</taxon>
        <taxon>Muribaculaceae incertae sedis</taxon>
        <taxon>Candidatus Merdivivens</taxon>
    </lineage>
</organism>
<protein>
    <submittedName>
        <fullName evidence="2">DUF4783 domain-containing protein</fullName>
    </submittedName>
</protein>
<evidence type="ECO:0000256" key="1">
    <source>
        <dbReference type="SAM" id="SignalP"/>
    </source>
</evidence>
<dbReference type="Gene3D" id="3.10.450.50">
    <property type="match status" value="1"/>
</dbReference>